<dbReference type="RefSeq" id="WP_133699153.1">
    <property type="nucleotide sequence ID" value="NZ_SNXS01000001.1"/>
</dbReference>
<accession>A0A4R6QT43</accession>
<gene>
    <name evidence="8" type="ORF">DES47_101598</name>
</gene>
<dbReference type="CDD" id="cd16917">
    <property type="entry name" value="HATPase_UhpB-NarQ-NarX-like"/>
    <property type="match status" value="1"/>
</dbReference>
<evidence type="ECO:0000256" key="3">
    <source>
        <dbReference type="ARBA" id="ARBA00022679"/>
    </source>
</evidence>
<feature type="transmembrane region" description="Helical" evidence="6">
    <location>
        <begin position="362"/>
        <end position="382"/>
    </location>
</feature>
<feature type="transmembrane region" description="Helical" evidence="6">
    <location>
        <begin position="417"/>
        <end position="438"/>
    </location>
</feature>
<dbReference type="SUPFAM" id="SSF55874">
    <property type="entry name" value="ATPase domain of HSP90 chaperone/DNA topoisomerase II/histidine kinase"/>
    <property type="match status" value="1"/>
</dbReference>
<dbReference type="GO" id="GO:0000160">
    <property type="term" value="P:phosphorelay signal transduction system"/>
    <property type="evidence" value="ECO:0007669"/>
    <property type="project" value="UniProtKB-KW"/>
</dbReference>
<name>A0A4R6QT43_9BURK</name>
<proteinExistence type="predicted"/>
<keyword evidence="9" id="KW-1185">Reference proteome</keyword>
<organism evidence="8 9">
    <name type="scientific">Roseateles toxinivorans</name>
    <dbReference type="NCBI Taxonomy" id="270368"/>
    <lineage>
        <taxon>Bacteria</taxon>
        <taxon>Pseudomonadati</taxon>
        <taxon>Pseudomonadota</taxon>
        <taxon>Betaproteobacteria</taxon>
        <taxon>Burkholderiales</taxon>
        <taxon>Sphaerotilaceae</taxon>
        <taxon>Roseateles</taxon>
    </lineage>
</organism>
<dbReference type="OrthoDB" id="8697484at2"/>
<dbReference type="PANTHER" id="PTHR24421:SF10">
    <property type="entry name" value="NITRATE_NITRITE SENSOR PROTEIN NARQ"/>
    <property type="match status" value="1"/>
</dbReference>
<reference evidence="8 9" key="1">
    <citation type="submission" date="2019-03" db="EMBL/GenBank/DDBJ databases">
        <title>Genomic Encyclopedia of Type Strains, Phase IV (KMG-IV): sequencing the most valuable type-strain genomes for metagenomic binning, comparative biology and taxonomic classification.</title>
        <authorList>
            <person name="Goeker M."/>
        </authorList>
    </citation>
    <scope>NUCLEOTIDE SEQUENCE [LARGE SCALE GENOMIC DNA]</scope>
    <source>
        <strain evidence="8 9">DSM 16998</strain>
    </source>
</reference>
<keyword evidence="4 8" id="KW-0418">Kinase</keyword>
<evidence type="ECO:0000313" key="9">
    <source>
        <dbReference type="Proteomes" id="UP000295361"/>
    </source>
</evidence>
<keyword evidence="6" id="KW-0472">Membrane</keyword>
<feature type="transmembrane region" description="Helical" evidence="6">
    <location>
        <begin position="327"/>
        <end position="347"/>
    </location>
</feature>
<dbReference type="InterPro" id="IPR050482">
    <property type="entry name" value="Sensor_HK_TwoCompSys"/>
</dbReference>
<dbReference type="PANTHER" id="PTHR24421">
    <property type="entry name" value="NITRATE/NITRITE SENSOR PROTEIN NARX-RELATED"/>
    <property type="match status" value="1"/>
</dbReference>
<feature type="transmembrane region" description="Helical" evidence="6">
    <location>
        <begin position="294"/>
        <end position="315"/>
    </location>
</feature>
<dbReference type="PROSITE" id="PS50109">
    <property type="entry name" value="HIS_KIN"/>
    <property type="match status" value="1"/>
</dbReference>
<comment type="catalytic activity">
    <reaction evidence="1">
        <text>ATP + protein L-histidine = ADP + protein N-phospho-L-histidine.</text>
        <dbReference type="EC" id="2.7.13.3"/>
    </reaction>
</comment>
<feature type="transmembrane region" description="Helical" evidence="6">
    <location>
        <begin position="391"/>
        <end position="411"/>
    </location>
</feature>
<dbReference type="InParanoid" id="A0A4R6QT43"/>
<keyword evidence="3" id="KW-0808">Transferase</keyword>
<evidence type="ECO:0000256" key="1">
    <source>
        <dbReference type="ARBA" id="ARBA00000085"/>
    </source>
</evidence>
<evidence type="ECO:0000256" key="4">
    <source>
        <dbReference type="ARBA" id="ARBA00022777"/>
    </source>
</evidence>
<dbReference type="Gene3D" id="1.20.5.1930">
    <property type="match status" value="1"/>
</dbReference>
<feature type="transmembrane region" description="Helical" evidence="6">
    <location>
        <begin position="178"/>
        <end position="198"/>
    </location>
</feature>
<dbReference type="AlphaFoldDB" id="A0A4R6QT43"/>
<evidence type="ECO:0000259" key="7">
    <source>
        <dbReference type="PROSITE" id="PS50109"/>
    </source>
</evidence>
<dbReference type="EC" id="2.7.13.3" evidence="2"/>
<keyword evidence="6" id="KW-0812">Transmembrane</keyword>
<evidence type="ECO:0000256" key="5">
    <source>
        <dbReference type="ARBA" id="ARBA00023012"/>
    </source>
</evidence>
<dbReference type="EMBL" id="SNXS01000001">
    <property type="protein sequence ID" value="TDP74537.1"/>
    <property type="molecule type" value="Genomic_DNA"/>
</dbReference>
<dbReference type="GO" id="GO:0004673">
    <property type="term" value="F:protein histidine kinase activity"/>
    <property type="evidence" value="ECO:0007669"/>
    <property type="project" value="UniProtKB-EC"/>
</dbReference>
<sequence length="765" mass="84023">MRGAPPSQFGQSSLDFTESSLNLGPSPVKVEPPGPALPGWPRPPLVPLLILLLLSGLLWFSAAQWLGKMPRLPLQLASSAQHELLLKSSHLPELQAHQGKAILAIRGEREQLLAPSGLLAEHSARWLPEDAQRSLFLAQQQQLRRMAEAGALSLQLSDGTVLALPASPPGLLSLPSGFWLRALVASALAVAALAWLLVPVPQARRALAMLTACQAVLVALDALDAGLGTPMPLAFLSLELNLRSTAELAMVGSIVQASCLHMTARQLARRINILCWLTLSLLALLLSIDALPQAWYWTQAGVQLAGTAALLVQYGSQRLQPHPWTTLFTRFTLPAVLIWPLITWAVISTDAWPEEAHALREVAPQIWSAGMTVLFLALPFMARSQRVAREVILWSALALGSLAVALIWTAVRIRMPLPVLGLCVLAAIALGVVARWWLIHRVFERRPLRAAQLFDELYRTIRLVDTQPQQAQAAVTALLGSMFAPLKVETLERELRRSLIVRDGTGMIVPLPSLNRGESPRAGSRTSLILHGSQSGRRLFTLEDARLADLIIEQIRRAVLFDKAVEQGRSEERLRLAQDLHDDIGARLLTLMYKASTPEMEEYIRHTLKDLKTLTRGLAASNHSLSFACAEWKSDMAQRLAAVDCELQWFAGWDQDLELTVVQWSALTRILRELVSNAIAHAQASVVRIELNLEQGQLALRVQDNGLGQAPELWTHGLGLGGIRKRVKQLGGSVRWQAQPGAGILCDIHIQKLNPERRGLDVTRP</sequence>
<dbReference type="Proteomes" id="UP000295361">
    <property type="component" value="Unassembled WGS sequence"/>
</dbReference>
<dbReference type="InterPro" id="IPR005467">
    <property type="entry name" value="His_kinase_dom"/>
</dbReference>
<evidence type="ECO:0000256" key="6">
    <source>
        <dbReference type="SAM" id="Phobius"/>
    </source>
</evidence>
<keyword evidence="5" id="KW-0902">Two-component regulatory system</keyword>
<protein>
    <recommendedName>
        <fullName evidence="2">histidine kinase</fullName>
        <ecNumber evidence="2">2.7.13.3</ecNumber>
    </recommendedName>
</protein>
<evidence type="ECO:0000256" key="2">
    <source>
        <dbReference type="ARBA" id="ARBA00012438"/>
    </source>
</evidence>
<dbReference type="Pfam" id="PF02518">
    <property type="entry name" value="HATPase_c"/>
    <property type="match status" value="1"/>
</dbReference>
<comment type="caution">
    <text evidence="8">The sequence shown here is derived from an EMBL/GenBank/DDBJ whole genome shotgun (WGS) entry which is preliminary data.</text>
</comment>
<feature type="domain" description="Histidine kinase" evidence="7">
    <location>
        <begin position="667"/>
        <end position="754"/>
    </location>
</feature>
<feature type="transmembrane region" description="Helical" evidence="6">
    <location>
        <begin position="45"/>
        <end position="66"/>
    </location>
</feature>
<evidence type="ECO:0000313" key="8">
    <source>
        <dbReference type="EMBL" id="TDP74537.1"/>
    </source>
</evidence>
<dbReference type="SMART" id="SM00387">
    <property type="entry name" value="HATPase_c"/>
    <property type="match status" value="1"/>
</dbReference>
<dbReference type="Gene3D" id="3.30.565.10">
    <property type="entry name" value="Histidine kinase-like ATPase, C-terminal domain"/>
    <property type="match status" value="1"/>
</dbReference>
<keyword evidence="6" id="KW-1133">Transmembrane helix</keyword>
<dbReference type="InterPro" id="IPR003594">
    <property type="entry name" value="HATPase_dom"/>
</dbReference>
<feature type="transmembrane region" description="Helical" evidence="6">
    <location>
        <begin position="271"/>
        <end position="288"/>
    </location>
</feature>
<dbReference type="InterPro" id="IPR036890">
    <property type="entry name" value="HATPase_C_sf"/>
</dbReference>